<dbReference type="OrthoDB" id="27109at2759"/>
<dbReference type="PANTHER" id="PTHR16092">
    <property type="entry name" value="SEC3/SYNTAXIN-RELATED"/>
    <property type="match status" value="1"/>
</dbReference>
<feature type="compositionally biased region" description="Polar residues" evidence="1">
    <location>
        <begin position="26"/>
        <end position="36"/>
    </location>
</feature>
<feature type="region of interest" description="Disordered" evidence="1">
    <location>
        <begin position="26"/>
        <end position="54"/>
    </location>
</feature>
<name>A0A8K1C994_PYTOL</name>
<keyword evidence="4" id="KW-1185">Reference proteome</keyword>
<protein>
    <recommendedName>
        <fullName evidence="2">Exocyst complex component Sec3 C-terminal domain-containing protein</fullName>
    </recommendedName>
</protein>
<evidence type="ECO:0000313" key="4">
    <source>
        <dbReference type="Proteomes" id="UP000794436"/>
    </source>
</evidence>
<feature type="region of interest" description="Disordered" evidence="1">
    <location>
        <begin position="571"/>
        <end position="620"/>
    </location>
</feature>
<comment type="caution">
    <text evidence="3">The sequence shown here is derived from an EMBL/GenBank/DDBJ whole genome shotgun (WGS) entry which is preliminary data.</text>
</comment>
<dbReference type="Pfam" id="PF20654">
    <property type="entry name" value="Sec3_C-term"/>
    <property type="match status" value="1"/>
</dbReference>
<dbReference type="GO" id="GO:0005886">
    <property type="term" value="C:plasma membrane"/>
    <property type="evidence" value="ECO:0007669"/>
    <property type="project" value="TreeGrafter"/>
</dbReference>
<organism evidence="3 4">
    <name type="scientific">Pythium oligandrum</name>
    <name type="common">Mycoparasitic fungus</name>
    <dbReference type="NCBI Taxonomy" id="41045"/>
    <lineage>
        <taxon>Eukaryota</taxon>
        <taxon>Sar</taxon>
        <taxon>Stramenopiles</taxon>
        <taxon>Oomycota</taxon>
        <taxon>Peronosporomycetes</taxon>
        <taxon>Pythiales</taxon>
        <taxon>Pythiaceae</taxon>
        <taxon>Pythium</taxon>
    </lineage>
</organism>
<feature type="region of interest" description="Disordered" evidence="1">
    <location>
        <begin position="325"/>
        <end position="366"/>
    </location>
</feature>
<dbReference type="Proteomes" id="UP000794436">
    <property type="component" value="Unassembled WGS sequence"/>
</dbReference>
<dbReference type="PANTHER" id="PTHR16092:SF14">
    <property type="entry name" value="EXOCYST COMPLEX COMPONENT 1 ISOFORM X1"/>
    <property type="match status" value="1"/>
</dbReference>
<feature type="compositionally biased region" description="Polar residues" evidence="1">
    <location>
        <begin position="329"/>
        <end position="352"/>
    </location>
</feature>
<dbReference type="GO" id="GO:0006887">
    <property type="term" value="P:exocytosis"/>
    <property type="evidence" value="ECO:0007669"/>
    <property type="project" value="TreeGrafter"/>
</dbReference>
<feature type="compositionally biased region" description="Low complexity" evidence="1">
    <location>
        <begin position="37"/>
        <end position="54"/>
    </location>
</feature>
<dbReference type="GO" id="GO:0005546">
    <property type="term" value="F:phosphatidylinositol-4,5-bisphosphate binding"/>
    <property type="evidence" value="ECO:0007669"/>
    <property type="project" value="TreeGrafter"/>
</dbReference>
<dbReference type="EMBL" id="SPLM01000112">
    <property type="protein sequence ID" value="TMW58302.1"/>
    <property type="molecule type" value="Genomic_DNA"/>
</dbReference>
<feature type="compositionally biased region" description="Acidic residues" evidence="1">
    <location>
        <begin position="241"/>
        <end position="256"/>
    </location>
</feature>
<evidence type="ECO:0000259" key="2">
    <source>
        <dbReference type="Pfam" id="PF20654"/>
    </source>
</evidence>
<dbReference type="InterPro" id="IPR048628">
    <property type="entry name" value="Sec3_C"/>
</dbReference>
<feature type="domain" description="Exocyst complex component Sec3 C-terminal" evidence="2">
    <location>
        <begin position="757"/>
        <end position="1016"/>
    </location>
</feature>
<gene>
    <name evidence="3" type="ORF">Poli38472_011890</name>
</gene>
<proteinExistence type="predicted"/>
<dbReference type="GO" id="GO:0006893">
    <property type="term" value="P:Golgi to plasma membrane transport"/>
    <property type="evidence" value="ECO:0007669"/>
    <property type="project" value="TreeGrafter"/>
</dbReference>
<feature type="compositionally biased region" description="Polar residues" evidence="1">
    <location>
        <begin position="578"/>
        <end position="613"/>
    </location>
</feature>
<dbReference type="AlphaFoldDB" id="A0A8K1C994"/>
<accession>A0A8K1C994</accession>
<evidence type="ECO:0000256" key="1">
    <source>
        <dbReference type="SAM" id="MobiDB-lite"/>
    </source>
</evidence>
<feature type="compositionally biased region" description="Basic and acidic residues" evidence="1">
    <location>
        <begin position="229"/>
        <end position="240"/>
    </location>
</feature>
<reference evidence="3" key="1">
    <citation type="submission" date="2019-03" db="EMBL/GenBank/DDBJ databases">
        <title>Long read genome sequence of the mycoparasitic Pythium oligandrum ATCC 38472 isolated from sugarbeet rhizosphere.</title>
        <authorList>
            <person name="Gaulin E."/>
        </authorList>
    </citation>
    <scope>NUCLEOTIDE SEQUENCE</scope>
    <source>
        <strain evidence="3">ATCC 38472_TT</strain>
    </source>
</reference>
<feature type="region of interest" description="Disordered" evidence="1">
    <location>
        <begin position="228"/>
        <end position="277"/>
    </location>
</feature>
<dbReference type="GO" id="GO:0000145">
    <property type="term" value="C:exocyst"/>
    <property type="evidence" value="ECO:0007669"/>
    <property type="project" value="TreeGrafter"/>
</dbReference>
<evidence type="ECO:0000313" key="3">
    <source>
        <dbReference type="EMBL" id="TMW58302.1"/>
    </source>
</evidence>
<sequence length="1083" mass="120639">METVARVTPLPARVARDDIRHTLQTHFRTQTTKPQTSKGSAQAKPSGGGAPAATGGRKRVYAFIQVQKKKLSLTTKRLFGGGAGGLGGSVSKSYILCVTVQDGAAQLHYLQFLSTLSVDQRQSWDFHRLEVIENNGLTSDKKRGAFSLLFADDEPWQWLVDDSESPQALFEFVWSLCALRVDQKQSLPRLVRFNLEELNEVAIHLNLGKRYGIDVDLLDHVAMMKKKAWKDGGENNRDEGEGADDMENAEGDDENPASDGQAGKNKKKTKPAVQRLTSAENEDAAALLAHVNWLEEPLASVEDALKKQLRVLEDENITFLLSFEGENRPPSQNQAPNTQQSSNPASRTNSKHSGAPPAMSTSASSSASTTSVDKILVAIEALQARIDVVADWTNESNEALDKTSQNMLHFESLNNQLEVHFKNSVALEAVLSEILTTLEIPREHMGVLIKPLLVFPEETGSGTSGLGTSTVYEEDGIETSTASGASVSTAAAQRDRQARLATTLAMLQRVDQAIKATTVFPASEMSAIRQRGEELIRLAKTYGEKLGAAFDMYLQRTTKRWALRSRQAAVAAANNGNSPTRSRLSSQSQTVRDQREPSSSVRMSRSHFMSSFDGTGGEGGTEMDWTFTNERFHTEMLEYQPLIAHLFSLDARIVVQWRQIYVKNVAIVYNPHVNALFRCLRDKLPRPPKGHHFSKPQALQTWSFHLSSTQLSDALGAAPLLLQALEHFVPLVTREQHFLSVVFFPEASDDPETEKESEELTVMLEGVFDKALKRLTDFGEAAAARNILDALALVVLIASQLETARQQSSFLYHLLVSFQLQMKRLLIKFAEDQESWIQSHHPDTRMAGVLSPIQKTLVMVSRLEESVAGKTDDPTLVSIYNRLLPTTMQWLDKASEAKPKYTALVRMENYLFLSERLQAINPSLDLPLAQYAAQAQAKYVENRQKYVAYIWEYEFQQLAPMFQRMEELLKTLPAQEIAFHTPRQDVRRVLDATTSTFEKSVKSMHERMKKHLTPSPKTLPLIWGHFIAYATQRLTRYEAIAAECYQLRLEPTPARATEMLQKFASATSSGNATGITNSQSSTS</sequence>